<reference evidence="2 3" key="1">
    <citation type="submission" date="2018-10" db="EMBL/GenBank/DDBJ databases">
        <title>Pan-genome distribution and transcriptional activeness of fungal secondary metabolism genes in Aspergillus section Fumigati.</title>
        <authorList>
            <person name="Takahashi H."/>
            <person name="Umemura M."/>
            <person name="Ninomiya A."/>
            <person name="Kusuya Y."/>
            <person name="Urayama S."/>
            <person name="Shimizu M."/>
            <person name="Watanabe A."/>
            <person name="Kamei K."/>
            <person name="Yaguchi T."/>
            <person name="Hagiwara D."/>
        </authorList>
    </citation>
    <scope>NUCLEOTIDE SEQUENCE [LARGE SCALE GENOMIC DNA]</scope>
    <source>
        <strain evidence="2 3">IFM 55266</strain>
    </source>
</reference>
<dbReference type="Proteomes" id="UP001043456">
    <property type="component" value="Unassembled WGS sequence"/>
</dbReference>
<dbReference type="OrthoDB" id="4475229at2759"/>
<comment type="caution">
    <text evidence="2">The sequence shown here is derived from an EMBL/GenBank/DDBJ whole genome shotgun (WGS) entry which is preliminary data.</text>
</comment>
<proteinExistence type="predicted"/>
<dbReference type="RefSeq" id="XP_043155712.1">
    <property type="nucleotide sequence ID" value="XM_043299777.1"/>
</dbReference>
<keyword evidence="3" id="KW-1185">Reference proteome</keyword>
<accession>A0A9P3B6M7</accession>
<sequence>MPLLSLPTEILFLVTQKLDHLELWNAYDTCRVLRSVSAPPLFRAVNIVFDGNDPLILNSRRFRPFEGSLIGTLKQWATHVRAVEIWGDEDSLQAEFFDLLPLFDRLEAFRHAFLPDYRNKLLRANRDYSISYPPDLESFQQLLAQLATVPSMTTLSVDFMSPRTWMLPMSFKHLRNLQLSCIEHEPGLCVLPDLPSLDTLALNFCCYCLDCPRGGNRPSTKIRFDSLPHLACFSVSGAQEGSIICCGQARQLRRFEISFSSGLEWATLLQSLGSNLEAIEISSCEFAEEPLLPIEYPSLRSVRILDSTSNILLFCEAELPCLNDFTIRLHPEDLDSLTSWPPLWRFLREYPITLSLDCPRDTRAFLDRTDRLLQVVRLPNIRLEGNHWPRAWSLAKAGNSPALDRAPSVTSCCI</sequence>
<name>A0A9P3B6M7_9EURO</name>
<dbReference type="SUPFAM" id="SSF52058">
    <property type="entry name" value="L domain-like"/>
    <property type="match status" value="1"/>
</dbReference>
<evidence type="ECO:0000313" key="3">
    <source>
        <dbReference type="Proteomes" id="UP001043456"/>
    </source>
</evidence>
<dbReference type="EMBL" id="BHVY01000003">
    <property type="protein sequence ID" value="GIJ84965.1"/>
    <property type="molecule type" value="Genomic_DNA"/>
</dbReference>
<dbReference type="Gene3D" id="3.80.10.10">
    <property type="entry name" value="Ribonuclease Inhibitor"/>
    <property type="match status" value="1"/>
</dbReference>
<feature type="domain" description="F-box" evidence="1">
    <location>
        <begin position="1"/>
        <end position="45"/>
    </location>
</feature>
<evidence type="ECO:0000313" key="2">
    <source>
        <dbReference type="EMBL" id="GIJ84965.1"/>
    </source>
</evidence>
<dbReference type="AlphaFoldDB" id="A0A9P3B6M7"/>
<gene>
    <name evidence="2" type="ORF">Asppvi_003820</name>
</gene>
<protein>
    <recommendedName>
        <fullName evidence="1">F-box domain-containing protein</fullName>
    </recommendedName>
</protein>
<dbReference type="PROSITE" id="PS50181">
    <property type="entry name" value="FBOX"/>
    <property type="match status" value="1"/>
</dbReference>
<evidence type="ECO:0000259" key="1">
    <source>
        <dbReference type="PROSITE" id="PS50181"/>
    </source>
</evidence>
<dbReference type="GeneID" id="67002432"/>
<dbReference type="InterPro" id="IPR001810">
    <property type="entry name" value="F-box_dom"/>
</dbReference>
<dbReference type="InterPro" id="IPR032675">
    <property type="entry name" value="LRR_dom_sf"/>
</dbReference>
<organism evidence="2 3">
    <name type="scientific">Aspergillus pseudoviridinutans</name>
    <dbReference type="NCBI Taxonomy" id="1517512"/>
    <lineage>
        <taxon>Eukaryota</taxon>
        <taxon>Fungi</taxon>
        <taxon>Dikarya</taxon>
        <taxon>Ascomycota</taxon>
        <taxon>Pezizomycotina</taxon>
        <taxon>Eurotiomycetes</taxon>
        <taxon>Eurotiomycetidae</taxon>
        <taxon>Eurotiales</taxon>
        <taxon>Aspergillaceae</taxon>
        <taxon>Aspergillus</taxon>
        <taxon>Aspergillus subgen. Fumigati</taxon>
    </lineage>
</organism>